<keyword evidence="1" id="KW-0479">Metal-binding</keyword>
<dbReference type="GO" id="GO:0008270">
    <property type="term" value="F:zinc ion binding"/>
    <property type="evidence" value="ECO:0007669"/>
    <property type="project" value="UniProtKB-KW"/>
</dbReference>
<feature type="compositionally biased region" description="Basic and acidic residues" evidence="2">
    <location>
        <begin position="50"/>
        <end position="59"/>
    </location>
</feature>
<dbReference type="InterPro" id="IPR044299">
    <property type="entry name" value="GIS3/ZFP5/ZFP6"/>
</dbReference>
<dbReference type="GO" id="GO:0010090">
    <property type="term" value="P:trichome morphogenesis"/>
    <property type="evidence" value="ECO:0007669"/>
    <property type="project" value="InterPro"/>
</dbReference>
<feature type="domain" description="C2H2-type" evidence="3">
    <location>
        <begin position="88"/>
        <end position="115"/>
    </location>
</feature>
<reference evidence="4" key="1">
    <citation type="submission" date="2022-07" db="EMBL/GenBank/DDBJ databases">
        <authorList>
            <person name="Macas J."/>
            <person name="Novak P."/>
            <person name="Neumann P."/>
        </authorList>
    </citation>
    <scope>NUCLEOTIDE SEQUENCE</scope>
</reference>
<feature type="region of interest" description="Disordered" evidence="2">
    <location>
        <begin position="43"/>
        <end position="69"/>
    </location>
</feature>
<dbReference type="SUPFAM" id="SSF57667">
    <property type="entry name" value="beta-beta-alpha zinc fingers"/>
    <property type="match status" value="1"/>
</dbReference>
<dbReference type="GO" id="GO:0009736">
    <property type="term" value="P:cytokinin-activated signaling pathway"/>
    <property type="evidence" value="ECO:0007669"/>
    <property type="project" value="TreeGrafter"/>
</dbReference>
<evidence type="ECO:0000256" key="2">
    <source>
        <dbReference type="SAM" id="MobiDB-lite"/>
    </source>
</evidence>
<feature type="region of interest" description="Disordered" evidence="2">
    <location>
        <begin position="1"/>
        <end position="20"/>
    </location>
</feature>
<dbReference type="InterPro" id="IPR013087">
    <property type="entry name" value="Znf_C2H2_type"/>
</dbReference>
<dbReference type="PROSITE" id="PS00028">
    <property type="entry name" value="ZINC_FINGER_C2H2_1"/>
    <property type="match status" value="1"/>
</dbReference>
<accession>A0A9P0ZAM1</accession>
<dbReference type="OrthoDB" id="772256at2759"/>
<dbReference type="GO" id="GO:0003700">
    <property type="term" value="F:DNA-binding transcription factor activity"/>
    <property type="evidence" value="ECO:0007669"/>
    <property type="project" value="TreeGrafter"/>
</dbReference>
<dbReference type="PANTHER" id="PTHR46353:SF5">
    <property type="entry name" value="ZINC FINGER PROTEIN 5"/>
    <property type="match status" value="1"/>
</dbReference>
<feature type="compositionally biased region" description="Low complexity" evidence="2">
    <location>
        <begin position="60"/>
        <end position="69"/>
    </location>
</feature>
<evidence type="ECO:0000256" key="1">
    <source>
        <dbReference type="PROSITE-ProRule" id="PRU00042"/>
    </source>
</evidence>
<comment type="caution">
    <text evidence="4">The sequence shown here is derived from an EMBL/GenBank/DDBJ whole genome shotgun (WGS) entry which is preliminary data.</text>
</comment>
<dbReference type="GO" id="GO:0009740">
    <property type="term" value="P:gibberellic acid mediated signaling pathway"/>
    <property type="evidence" value="ECO:0007669"/>
    <property type="project" value="TreeGrafter"/>
</dbReference>
<evidence type="ECO:0000313" key="5">
    <source>
        <dbReference type="Proteomes" id="UP001152484"/>
    </source>
</evidence>
<dbReference type="GO" id="GO:0000976">
    <property type="term" value="F:transcription cis-regulatory region binding"/>
    <property type="evidence" value="ECO:0007669"/>
    <property type="project" value="TreeGrafter"/>
</dbReference>
<name>A0A9P0ZAM1_CUSEU</name>
<dbReference type="PROSITE" id="PS50157">
    <property type="entry name" value="ZINC_FINGER_C2H2_2"/>
    <property type="match status" value="1"/>
</dbReference>
<dbReference type="GO" id="GO:0005634">
    <property type="term" value="C:nucleus"/>
    <property type="evidence" value="ECO:0007669"/>
    <property type="project" value="TreeGrafter"/>
</dbReference>
<keyword evidence="1" id="KW-0863">Zinc-finger</keyword>
<sequence>MISDISRPLPSQWKNGDDRSEMMGKKLKLFGVELDCTSGGVEIAVGSNGDPHHEDHHDSSVNNSSPSSTISFERRVTVVKPSLENKKFECQYCCKEFGNSQALGGHQNAHKKERMRKKRLKYYLPPSKYCNIGPYSYDIINYDPQTSSPSCVLDPSSSQIRYLEPFLKDSSEFTLTSKDIPCRRRFEDSISKI</sequence>
<evidence type="ECO:0000259" key="3">
    <source>
        <dbReference type="PROSITE" id="PS50157"/>
    </source>
</evidence>
<evidence type="ECO:0000313" key="4">
    <source>
        <dbReference type="EMBL" id="CAH9093139.1"/>
    </source>
</evidence>
<proteinExistence type="predicted"/>
<dbReference type="Proteomes" id="UP001152484">
    <property type="component" value="Unassembled WGS sequence"/>
</dbReference>
<protein>
    <recommendedName>
        <fullName evidence="3">C2H2-type domain-containing protein</fullName>
    </recommendedName>
</protein>
<gene>
    <name evidence="4" type="ORF">CEURO_LOCUS12236</name>
</gene>
<organism evidence="4 5">
    <name type="scientific">Cuscuta europaea</name>
    <name type="common">European dodder</name>
    <dbReference type="NCBI Taxonomy" id="41803"/>
    <lineage>
        <taxon>Eukaryota</taxon>
        <taxon>Viridiplantae</taxon>
        <taxon>Streptophyta</taxon>
        <taxon>Embryophyta</taxon>
        <taxon>Tracheophyta</taxon>
        <taxon>Spermatophyta</taxon>
        <taxon>Magnoliopsida</taxon>
        <taxon>eudicotyledons</taxon>
        <taxon>Gunneridae</taxon>
        <taxon>Pentapetalae</taxon>
        <taxon>asterids</taxon>
        <taxon>lamiids</taxon>
        <taxon>Solanales</taxon>
        <taxon>Convolvulaceae</taxon>
        <taxon>Cuscuteae</taxon>
        <taxon>Cuscuta</taxon>
        <taxon>Cuscuta subgen. Cuscuta</taxon>
    </lineage>
</organism>
<dbReference type="Gene3D" id="3.30.160.60">
    <property type="entry name" value="Classic Zinc Finger"/>
    <property type="match status" value="1"/>
</dbReference>
<dbReference type="EMBL" id="CAMAPE010000030">
    <property type="protein sequence ID" value="CAH9093139.1"/>
    <property type="molecule type" value="Genomic_DNA"/>
</dbReference>
<keyword evidence="5" id="KW-1185">Reference proteome</keyword>
<keyword evidence="1" id="KW-0862">Zinc</keyword>
<dbReference type="InterPro" id="IPR036236">
    <property type="entry name" value="Znf_C2H2_sf"/>
</dbReference>
<dbReference type="PANTHER" id="PTHR46353">
    <property type="entry name" value="ZINC FINGER PROTEIN 5"/>
    <property type="match status" value="1"/>
</dbReference>
<dbReference type="AlphaFoldDB" id="A0A9P0ZAM1"/>